<evidence type="ECO:0000313" key="3">
    <source>
        <dbReference type="EMBL" id="SNR35989.1"/>
    </source>
</evidence>
<dbReference type="Proteomes" id="UP000198420">
    <property type="component" value="Unassembled WGS sequence"/>
</dbReference>
<reference evidence="4" key="1">
    <citation type="submission" date="2017-06" db="EMBL/GenBank/DDBJ databases">
        <authorList>
            <person name="Varghese N."/>
            <person name="Submissions S."/>
        </authorList>
    </citation>
    <scope>NUCLEOTIDE SEQUENCE [LARGE SCALE GENOMIC DNA]</scope>
    <source>
        <strain evidence="4">DSM 44485</strain>
    </source>
</reference>
<dbReference type="InterPro" id="IPR012903">
    <property type="entry name" value="Nif11"/>
</dbReference>
<dbReference type="InterPro" id="IPR022516">
    <property type="entry name" value="CHP03798_Ocin"/>
</dbReference>
<dbReference type="EMBL" id="FZNP01000002">
    <property type="protein sequence ID" value="SNR35989.1"/>
    <property type="molecule type" value="Genomic_DNA"/>
</dbReference>
<dbReference type="Pfam" id="PF07862">
    <property type="entry name" value="Nif11"/>
    <property type="match status" value="1"/>
</dbReference>
<dbReference type="NCBIfam" id="TIGR03798">
    <property type="entry name" value="leader_Nif11"/>
    <property type="match status" value="1"/>
</dbReference>
<gene>
    <name evidence="3" type="ORF">SAMN06265355_102143</name>
</gene>
<evidence type="ECO:0000313" key="4">
    <source>
        <dbReference type="Proteomes" id="UP000198420"/>
    </source>
</evidence>
<name>A0A238VR77_9ACTN</name>
<keyword evidence="4" id="KW-1185">Reference proteome</keyword>
<dbReference type="AlphaFoldDB" id="A0A238VR77"/>
<dbReference type="RefSeq" id="WP_089310452.1">
    <property type="nucleotide sequence ID" value="NZ_FZNP01000002.1"/>
</dbReference>
<feature type="compositionally biased region" description="Low complexity" evidence="1">
    <location>
        <begin position="62"/>
        <end position="74"/>
    </location>
</feature>
<dbReference type="OrthoDB" id="3435497at2"/>
<evidence type="ECO:0000256" key="1">
    <source>
        <dbReference type="SAM" id="MobiDB-lite"/>
    </source>
</evidence>
<sequence length="316" mass="35482">MSVETCAAFLRYALRDSGIRQQMKAMTAVAEMVRLGRAHGYLFDARDLAAASSSPDFSEAAPKAAAGKAASGPAVPGPRPETAPAALAAPAPTPAEPTAFYHYEYDMADLPGFDAVLDELPALKIKPSTVDLAEFDAGFSADDLRSTSLAPSSAEYRRWRAALDTRRRRDFHLVNLDSHTDHADYEGYYAAKIRLVAALEKVFGGEVRLSGNLWYPPSSYRLWHTNEDQPGWRMYLIDFDEGFSDAEHTSFFRYQHPETDELVTLRERPRLARFFKVEQDPDRLFWHCIVNPTPRHRWSFGCHVPDTWLDAIAGRP</sequence>
<evidence type="ECO:0000259" key="2">
    <source>
        <dbReference type="Pfam" id="PF07862"/>
    </source>
</evidence>
<organism evidence="3 4">
    <name type="scientific">Actinomadura mexicana</name>
    <dbReference type="NCBI Taxonomy" id="134959"/>
    <lineage>
        <taxon>Bacteria</taxon>
        <taxon>Bacillati</taxon>
        <taxon>Actinomycetota</taxon>
        <taxon>Actinomycetes</taxon>
        <taxon>Streptosporangiales</taxon>
        <taxon>Thermomonosporaceae</taxon>
        <taxon>Actinomadura</taxon>
    </lineage>
</organism>
<proteinExistence type="predicted"/>
<feature type="domain" description="Nif11" evidence="2">
    <location>
        <begin position="1"/>
        <end position="48"/>
    </location>
</feature>
<accession>A0A238VR77</accession>
<feature type="region of interest" description="Disordered" evidence="1">
    <location>
        <begin position="62"/>
        <end position="91"/>
    </location>
</feature>
<protein>
    <submittedName>
        <fullName evidence="3">Nif11-like leader peptide domain-containing protein</fullName>
    </submittedName>
</protein>